<accession>A0A5A9X7I3</accession>
<dbReference type="RefSeq" id="WP_149309067.1">
    <property type="nucleotide sequence ID" value="NZ_SRSD01000010.1"/>
</dbReference>
<keyword evidence="2" id="KW-1185">Reference proteome</keyword>
<dbReference type="EMBL" id="SRSD01000010">
    <property type="protein sequence ID" value="KAA0888754.1"/>
    <property type="molecule type" value="Genomic_DNA"/>
</dbReference>
<sequence length="106" mass="12835">MEALAHAQISRHAWKRFVERWEGERPLCYRQELQRLMEAAWEEDLGYGATVRMIKNGFSPARYFTTEGWRFVTDEEVSKILTIERSYLGYKKPNRKMRDKKRYGKR</sequence>
<dbReference type="AlphaFoldDB" id="A0A5A9X7I3"/>
<proteinExistence type="predicted"/>
<reference evidence="1 2" key="1">
    <citation type="submission" date="2019-04" db="EMBL/GenBank/DDBJ databases">
        <title>Geobacter ruber sp. nov., ferric-reducing bacteria isolated from paddy soil.</title>
        <authorList>
            <person name="Xu Z."/>
            <person name="Masuda Y."/>
            <person name="Itoh H."/>
            <person name="Senoo K."/>
        </authorList>
    </citation>
    <scope>NUCLEOTIDE SEQUENCE [LARGE SCALE GENOMIC DNA]</scope>
    <source>
        <strain evidence="1 2">Red88</strain>
    </source>
</reference>
<evidence type="ECO:0000313" key="2">
    <source>
        <dbReference type="Proteomes" id="UP000324298"/>
    </source>
</evidence>
<comment type="caution">
    <text evidence="1">The sequence shown here is derived from an EMBL/GenBank/DDBJ whole genome shotgun (WGS) entry which is preliminary data.</text>
</comment>
<dbReference type="Proteomes" id="UP000324298">
    <property type="component" value="Unassembled WGS sequence"/>
</dbReference>
<organism evidence="1 2">
    <name type="scientific">Oryzomonas rubra</name>
    <dbReference type="NCBI Taxonomy" id="2509454"/>
    <lineage>
        <taxon>Bacteria</taxon>
        <taxon>Pseudomonadati</taxon>
        <taxon>Thermodesulfobacteriota</taxon>
        <taxon>Desulfuromonadia</taxon>
        <taxon>Geobacterales</taxon>
        <taxon>Geobacteraceae</taxon>
        <taxon>Oryzomonas</taxon>
    </lineage>
</organism>
<evidence type="ECO:0000313" key="1">
    <source>
        <dbReference type="EMBL" id="KAA0888754.1"/>
    </source>
</evidence>
<name>A0A5A9X7I3_9BACT</name>
<protein>
    <submittedName>
        <fullName evidence="1">Uncharacterized protein</fullName>
    </submittedName>
</protein>
<gene>
    <name evidence="1" type="ORF">ET418_15350</name>
</gene>